<accession>A0AA35W6F1</accession>
<comment type="caution">
    <text evidence="2">The sequence shown here is derived from an EMBL/GenBank/DDBJ whole genome shotgun (WGS) entry which is preliminary data.</text>
</comment>
<dbReference type="Proteomes" id="UP001174909">
    <property type="component" value="Unassembled WGS sequence"/>
</dbReference>
<feature type="compositionally biased region" description="Basic and acidic residues" evidence="1">
    <location>
        <begin position="40"/>
        <end position="49"/>
    </location>
</feature>
<evidence type="ECO:0000256" key="1">
    <source>
        <dbReference type="SAM" id="MobiDB-lite"/>
    </source>
</evidence>
<proteinExistence type="predicted"/>
<evidence type="ECO:0000313" key="2">
    <source>
        <dbReference type="EMBL" id="CAI8009863.1"/>
    </source>
</evidence>
<reference evidence="2" key="1">
    <citation type="submission" date="2023-03" db="EMBL/GenBank/DDBJ databases">
        <authorList>
            <person name="Steffen K."/>
            <person name="Cardenas P."/>
        </authorList>
    </citation>
    <scope>NUCLEOTIDE SEQUENCE</scope>
</reference>
<organism evidence="2 3">
    <name type="scientific">Geodia barretti</name>
    <name type="common">Barrett's horny sponge</name>
    <dbReference type="NCBI Taxonomy" id="519541"/>
    <lineage>
        <taxon>Eukaryota</taxon>
        <taxon>Metazoa</taxon>
        <taxon>Porifera</taxon>
        <taxon>Demospongiae</taxon>
        <taxon>Heteroscleromorpha</taxon>
        <taxon>Tetractinellida</taxon>
        <taxon>Astrophorina</taxon>
        <taxon>Geodiidae</taxon>
        <taxon>Geodia</taxon>
    </lineage>
</organism>
<protein>
    <submittedName>
        <fullName evidence="2">Uncharacterized protein</fullName>
    </submittedName>
</protein>
<keyword evidence="3" id="KW-1185">Reference proteome</keyword>
<feature type="compositionally biased region" description="Polar residues" evidence="1">
    <location>
        <begin position="224"/>
        <end position="240"/>
    </location>
</feature>
<feature type="compositionally biased region" description="Polar residues" evidence="1">
    <location>
        <begin position="21"/>
        <end position="38"/>
    </location>
</feature>
<feature type="region of interest" description="Disordered" evidence="1">
    <location>
        <begin position="1"/>
        <end position="50"/>
    </location>
</feature>
<gene>
    <name evidence="2" type="ORF">GBAR_LOCUS6572</name>
</gene>
<evidence type="ECO:0000313" key="3">
    <source>
        <dbReference type="Proteomes" id="UP001174909"/>
    </source>
</evidence>
<dbReference type="AlphaFoldDB" id="A0AA35W6F1"/>
<dbReference type="EMBL" id="CASHTH010000997">
    <property type="protein sequence ID" value="CAI8009863.1"/>
    <property type="molecule type" value="Genomic_DNA"/>
</dbReference>
<sequence length="333" mass="36771">MGCLGRSQKKVKKAKKETIHTAPSNAGSNFNFDTSLNTRPVEERERPSKEQLVVSTTTYIGPDQLLCPGLFVCLPRESCIGACSLEQLSGNSMNDDVDDVEEEGFAHISYQCSEDQLMGANRKDSQHLKLCTGLQQVLPNLSSYKTRDGKFCNDSGFSEIICTGLLNALAPGSTALQTQNSLGDPKESASDTIQRDSQLTNDSGILLHGHQYTQQERSKLYRPPTTSRSDITLPRNLSHNLHQETDTVTHEDRDELVMAGGDHRIQDAAPTDKLVVSKQRPLDVVGFCPEDEIVMSTMSLHSPLTLASHKADRLTIDRRHSDIRIFSCNVPCD</sequence>
<feature type="region of interest" description="Disordered" evidence="1">
    <location>
        <begin position="211"/>
        <end position="249"/>
    </location>
</feature>
<name>A0AA35W6F1_GEOBA</name>